<evidence type="ECO:0000313" key="1">
    <source>
        <dbReference type="EMBL" id="MCI15732.1"/>
    </source>
</evidence>
<protein>
    <submittedName>
        <fullName evidence="1">Uncharacterized protein</fullName>
    </submittedName>
</protein>
<sequence length="28" mass="3070">TMLVLSLHACGVLSINQLRFSLVLGKKK</sequence>
<keyword evidence="2" id="KW-1185">Reference proteome</keyword>
<dbReference type="EMBL" id="LXQA010097734">
    <property type="protein sequence ID" value="MCI15732.1"/>
    <property type="molecule type" value="Genomic_DNA"/>
</dbReference>
<name>A0A392PVP0_9FABA</name>
<reference evidence="1 2" key="1">
    <citation type="journal article" date="2018" name="Front. Plant Sci.">
        <title>Red Clover (Trifolium pratense) and Zigzag Clover (T. medium) - A Picture of Genomic Similarities and Differences.</title>
        <authorList>
            <person name="Dluhosova J."/>
            <person name="Istvanek J."/>
            <person name="Nedelnik J."/>
            <person name="Repkova J."/>
        </authorList>
    </citation>
    <scope>NUCLEOTIDE SEQUENCE [LARGE SCALE GENOMIC DNA]</scope>
    <source>
        <strain evidence="2">cv. 10/8</strain>
        <tissue evidence="1">Leaf</tissue>
    </source>
</reference>
<organism evidence="1 2">
    <name type="scientific">Trifolium medium</name>
    <dbReference type="NCBI Taxonomy" id="97028"/>
    <lineage>
        <taxon>Eukaryota</taxon>
        <taxon>Viridiplantae</taxon>
        <taxon>Streptophyta</taxon>
        <taxon>Embryophyta</taxon>
        <taxon>Tracheophyta</taxon>
        <taxon>Spermatophyta</taxon>
        <taxon>Magnoliopsida</taxon>
        <taxon>eudicotyledons</taxon>
        <taxon>Gunneridae</taxon>
        <taxon>Pentapetalae</taxon>
        <taxon>rosids</taxon>
        <taxon>fabids</taxon>
        <taxon>Fabales</taxon>
        <taxon>Fabaceae</taxon>
        <taxon>Papilionoideae</taxon>
        <taxon>50 kb inversion clade</taxon>
        <taxon>NPAAA clade</taxon>
        <taxon>Hologalegina</taxon>
        <taxon>IRL clade</taxon>
        <taxon>Trifolieae</taxon>
        <taxon>Trifolium</taxon>
    </lineage>
</organism>
<proteinExistence type="predicted"/>
<dbReference type="Proteomes" id="UP000265520">
    <property type="component" value="Unassembled WGS sequence"/>
</dbReference>
<comment type="caution">
    <text evidence="1">The sequence shown here is derived from an EMBL/GenBank/DDBJ whole genome shotgun (WGS) entry which is preliminary data.</text>
</comment>
<feature type="non-terminal residue" evidence="1">
    <location>
        <position position="1"/>
    </location>
</feature>
<dbReference type="AlphaFoldDB" id="A0A392PVP0"/>
<accession>A0A392PVP0</accession>
<evidence type="ECO:0000313" key="2">
    <source>
        <dbReference type="Proteomes" id="UP000265520"/>
    </source>
</evidence>